<keyword evidence="6" id="KW-0378">Hydrolase</keyword>
<comment type="similarity">
    <text evidence="3">Belongs to the HARBI1 family.</text>
</comment>
<accession>A0ABM3K096</accession>
<organism evidence="9 10">
    <name type="scientific">Bactrocera dorsalis</name>
    <name type="common">Oriental fruit fly</name>
    <name type="synonym">Dacus dorsalis</name>
    <dbReference type="NCBI Taxonomy" id="27457"/>
    <lineage>
        <taxon>Eukaryota</taxon>
        <taxon>Metazoa</taxon>
        <taxon>Ecdysozoa</taxon>
        <taxon>Arthropoda</taxon>
        <taxon>Hexapoda</taxon>
        <taxon>Insecta</taxon>
        <taxon>Pterygota</taxon>
        <taxon>Neoptera</taxon>
        <taxon>Endopterygota</taxon>
        <taxon>Diptera</taxon>
        <taxon>Brachycera</taxon>
        <taxon>Muscomorpha</taxon>
        <taxon>Tephritoidea</taxon>
        <taxon>Tephritidae</taxon>
        <taxon>Bactrocera</taxon>
        <taxon>Bactrocera</taxon>
    </lineage>
</organism>
<evidence type="ECO:0000259" key="8">
    <source>
        <dbReference type="Pfam" id="PF13359"/>
    </source>
</evidence>
<keyword evidence="9" id="KW-1185">Reference proteome</keyword>
<comment type="subcellular location">
    <subcellularLocation>
        <location evidence="2">Nucleus</location>
    </subcellularLocation>
</comment>
<comment type="cofactor">
    <cofactor evidence="1">
        <name>a divalent metal cation</name>
        <dbReference type="ChEBI" id="CHEBI:60240"/>
    </cofactor>
</comment>
<dbReference type="InterPro" id="IPR045249">
    <property type="entry name" value="HARBI1-like"/>
</dbReference>
<reference evidence="10" key="1">
    <citation type="submission" date="2025-08" db="UniProtKB">
        <authorList>
            <consortium name="RefSeq"/>
        </authorList>
    </citation>
    <scope>IDENTIFICATION</scope>
    <source>
        <tissue evidence="10">Adult</tissue>
    </source>
</reference>
<proteinExistence type="inferred from homology"/>
<dbReference type="GeneID" id="125778971"/>
<dbReference type="InterPro" id="IPR027806">
    <property type="entry name" value="HARBI1_dom"/>
</dbReference>
<evidence type="ECO:0000313" key="9">
    <source>
        <dbReference type="Proteomes" id="UP001652620"/>
    </source>
</evidence>
<keyword evidence="7" id="KW-0539">Nucleus</keyword>
<dbReference type="RefSeq" id="XP_049314885.1">
    <property type="nucleotide sequence ID" value="XM_049458928.1"/>
</dbReference>
<dbReference type="PANTHER" id="PTHR22930">
    <property type="match status" value="1"/>
</dbReference>
<sequence>MDISFDLYYNNENIGRKIDVLRIRKSLRDHSNPLELPNAKFISYFRLNKEAFCFLLNEMKEHFHKRVQGTAIPPILKLCATLRFLSDGGYQKCSGNDFNIGLAQPTVSLVIKEVLKIFEQRICAKWIKYQMTEEEQNASKVSFYSKSGFPGVVGCIDGTHVRIISPKKEVQHLYLNRKGYYSLNVMILCDYKMSIRYVDARHAGANHDSFVFNVSDLKVHLQNNIQNNTWILGDAGYPLHKFLMTPYRLTEASSPQARYNTVHSKARNIVERTIGVLKSRFRCLLSVRGLHYTPEKATQIVNACCALHNICQHFQVESPEEIPSTSNTTMTNDVLDIEREEEDAARIIRNNIMTSL</sequence>
<keyword evidence="5" id="KW-0479">Metal-binding</keyword>
<dbReference type="Proteomes" id="UP001652620">
    <property type="component" value="Chromosome 5"/>
</dbReference>
<evidence type="ECO:0000256" key="2">
    <source>
        <dbReference type="ARBA" id="ARBA00004123"/>
    </source>
</evidence>
<feature type="domain" description="DDE Tnp4" evidence="8">
    <location>
        <begin position="156"/>
        <end position="309"/>
    </location>
</feature>
<protein>
    <submittedName>
        <fullName evidence="10">Nuclease HARBI1</fullName>
    </submittedName>
</protein>
<evidence type="ECO:0000256" key="4">
    <source>
        <dbReference type="ARBA" id="ARBA00022722"/>
    </source>
</evidence>
<evidence type="ECO:0000313" key="10">
    <source>
        <dbReference type="RefSeq" id="XP_049314885.1"/>
    </source>
</evidence>
<evidence type="ECO:0000256" key="1">
    <source>
        <dbReference type="ARBA" id="ARBA00001968"/>
    </source>
</evidence>
<evidence type="ECO:0000256" key="7">
    <source>
        <dbReference type="ARBA" id="ARBA00023242"/>
    </source>
</evidence>
<keyword evidence="4" id="KW-0540">Nuclease</keyword>
<evidence type="ECO:0000256" key="3">
    <source>
        <dbReference type="ARBA" id="ARBA00006958"/>
    </source>
</evidence>
<evidence type="ECO:0000256" key="5">
    <source>
        <dbReference type="ARBA" id="ARBA00022723"/>
    </source>
</evidence>
<gene>
    <name evidence="10" type="primary">LOC125778971</name>
</gene>
<dbReference type="PANTHER" id="PTHR22930:SF289">
    <property type="entry name" value="DDE TNP4 DOMAIN-CONTAINING PROTEIN-RELATED"/>
    <property type="match status" value="1"/>
</dbReference>
<name>A0ABM3K096_BACDO</name>
<evidence type="ECO:0000256" key="6">
    <source>
        <dbReference type="ARBA" id="ARBA00022801"/>
    </source>
</evidence>
<dbReference type="Pfam" id="PF13359">
    <property type="entry name" value="DDE_Tnp_4"/>
    <property type="match status" value="1"/>
</dbReference>